<feature type="transmembrane region" description="Helical" evidence="5">
    <location>
        <begin position="77"/>
        <end position="97"/>
    </location>
</feature>
<dbReference type="InterPro" id="IPR032675">
    <property type="entry name" value="LRR_dom_sf"/>
</dbReference>
<keyword evidence="3 4" id="KW-0408">Iron</keyword>
<keyword evidence="2 4" id="KW-0479">Metal-binding</keyword>
<dbReference type="PROSITE" id="PS51007">
    <property type="entry name" value="CYTC"/>
    <property type="match status" value="1"/>
</dbReference>
<feature type="transmembrane region" description="Helical" evidence="5">
    <location>
        <begin position="134"/>
        <end position="154"/>
    </location>
</feature>
<feature type="transmembrane region" description="Helical" evidence="5">
    <location>
        <begin position="109"/>
        <end position="127"/>
    </location>
</feature>
<organism evidence="7 8">
    <name type="scientific">Algoriphagus halophilus</name>
    <dbReference type="NCBI Taxonomy" id="226505"/>
    <lineage>
        <taxon>Bacteria</taxon>
        <taxon>Pseudomonadati</taxon>
        <taxon>Bacteroidota</taxon>
        <taxon>Cytophagia</taxon>
        <taxon>Cytophagales</taxon>
        <taxon>Cyclobacteriaceae</taxon>
        <taxon>Algoriphagus</taxon>
    </lineage>
</organism>
<dbReference type="Gene3D" id="3.80.10.10">
    <property type="entry name" value="Ribonuclease Inhibitor"/>
    <property type="match status" value="1"/>
</dbReference>
<feature type="domain" description="Cytochrome c" evidence="6">
    <location>
        <begin position="174"/>
        <end position="274"/>
    </location>
</feature>
<reference evidence="8" key="1">
    <citation type="submission" date="2016-11" db="EMBL/GenBank/DDBJ databases">
        <authorList>
            <person name="Varghese N."/>
            <person name="Submissions S."/>
        </authorList>
    </citation>
    <scope>NUCLEOTIDE SEQUENCE [LARGE SCALE GENOMIC DNA]</scope>
    <source>
        <strain evidence="8">DSM 15292</strain>
    </source>
</reference>
<dbReference type="STRING" id="226505.SAMN05444394_1083"/>
<dbReference type="AlphaFoldDB" id="A0A1N6DL22"/>
<dbReference type="InterPro" id="IPR011429">
    <property type="entry name" value="Cyt_c_Planctomycete-type"/>
</dbReference>
<dbReference type="PANTHER" id="PTHR35889">
    <property type="entry name" value="CYCLOINULO-OLIGOSACCHARIDE FRUCTANOTRANSFERASE-RELATED"/>
    <property type="match status" value="1"/>
</dbReference>
<keyword evidence="5" id="KW-1133">Transmembrane helix</keyword>
<dbReference type="GO" id="GO:0009055">
    <property type="term" value="F:electron transfer activity"/>
    <property type="evidence" value="ECO:0007669"/>
    <property type="project" value="InterPro"/>
</dbReference>
<dbReference type="OrthoDB" id="713772at2"/>
<evidence type="ECO:0000256" key="2">
    <source>
        <dbReference type="ARBA" id="ARBA00022723"/>
    </source>
</evidence>
<gene>
    <name evidence="7" type="ORF">SAMN05444394_1083</name>
</gene>
<dbReference type="SUPFAM" id="SSF46626">
    <property type="entry name" value="Cytochrome c"/>
    <property type="match status" value="1"/>
</dbReference>
<accession>A0A1N6DL22</accession>
<dbReference type="InterPro" id="IPR036909">
    <property type="entry name" value="Cyt_c-like_dom_sf"/>
</dbReference>
<feature type="transmembrane region" description="Helical" evidence="5">
    <location>
        <begin position="15"/>
        <end position="34"/>
    </location>
</feature>
<keyword evidence="8" id="KW-1185">Reference proteome</keyword>
<dbReference type="GO" id="GO:0046872">
    <property type="term" value="F:metal ion binding"/>
    <property type="evidence" value="ECO:0007669"/>
    <property type="project" value="UniProtKB-KW"/>
</dbReference>
<evidence type="ECO:0000259" key="6">
    <source>
        <dbReference type="PROSITE" id="PS51007"/>
    </source>
</evidence>
<dbReference type="EMBL" id="FSRC01000001">
    <property type="protein sequence ID" value="SIN71468.1"/>
    <property type="molecule type" value="Genomic_DNA"/>
</dbReference>
<evidence type="ECO:0000256" key="4">
    <source>
        <dbReference type="PROSITE-ProRule" id="PRU00433"/>
    </source>
</evidence>
<keyword evidence="5" id="KW-0472">Membrane</keyword>
<evidence type="ECO:0000256" key="3">
    <source>
        <dbReference type="ARBA" id="ARBA00023004"/>
    </source>
</evidence>
<evidence type="ECO:0000256" key="5">
    <source>
        <dbReference type="SAM" id="Phobius"/>
    </source>
</evidence>
<sequence length="707" mass="79881">MLHTKRFQQLLENALFVWLGLALILSIAGTQLLIPDWLQVIGRAHPLLLHFPIVLILMGIVFFWIPNIKEEVKKVGTYCLLIGSNFAGITVIAGLILAQEDYEGAELNWHQWMGIAAYILSVLIYFLSQKKGPIFKPLSFLLAGTVVLTGHFGANLTHGSDFLLAPIKTDEVPQVQLADAQVFRDMVQPILEAKCQSCHKEGKIKGELRLDHLEGIQKGGKSGPFILPGDVNESMLTQRIHLPKEEEEHMPPKNKEQLTEEEIEILTAWVLHGADFDKKVVELAPENELFVFASEKFSKTKTYSFKAADPELIQDLNNFFRKVNPIYPESPALEVSYFGISAFDPESLLDLKKVKEQVVKLNLNKMPLENVDFSFLSDFKNLEEIQLNFADISNSQIESLTKVENLQSLAISGNRVGDEAIPSLLKFKNLRSFYAWQTDFSEDGKRQLLDNLKDVSIDFGFDATGLVYELNAPKLVFDEVLFQDSTLLEIKHPIGTVDIRYTLDGSEPDSIQSPKYSEPVWISNTSKISARVFANDWKGSDTESILLFKSGVHPSEIELLKNPEKKYSANGGSTLRDQIKGKNNHTTGEWLGYQDNPADFVVKFPNDKKISRIVLSLLYNESAYIFPPSLAEIWVKKGDNWTLVEKEVPTQSEEIKLPRLEALAFDLPKESFEEIRVRLTPISRLPKWHPGAGEKGWVFIDEVLLEE</sequence>
<dbReference type="GO" id="GO:0020037">
    <property type="term" value="F:heme binding"/>
    <property type="evidence" value="ECO:0007669"/>
    <property type="project" value="InterPro"/>
</dbReference>
<dbReference type="Pfam" id="PF13287">
    <property type="entry name" value="Fn3_assoc"/>
    <property type="match status" value="1"/>
</dbReference>
<dbReference type="Pfam" id="PF07635">
    <property type="entry name" value="PSCyt1"/>
    <property type="match status" value="1"/>
</dbReference>
<name>A0A1N6DL22_9BACT</name>
<keyword evidence="1 4" id="KW-0349">Heme</keyword>
<dbReference type="RefSeq" id="WP_074223774.1">
    <property type="nucleotide sequence ID" value="NZ_FSRC01000001.1"/>
</dbReference>
<evidence type="ECO:0000313" key="7">
    <source>
        <dbReference type="EMBL" id="SIN71468.1"/>
    </source>
</evidence>
<proteinExistence type="predicted"/>
<protein>
    <submittedName>
        <fullName evidence="7">Uncharacterized membrane protein</fullName>
    </submittedName>
</protein>
<evidence type="ECO:0000256" key="1">
    <source>
        <dbReference type="ARBA" id="ARBA00022617"/>
    </source>
</evidence>
<feature type="transmembrane region" description="Helical" evidence="5">
    <location>
        <begin position="46"/>
        <end position="65"/>
    </location>
</feature>
<dbReference type="Proteomes" id="UP000185221">
    <property type="component" value="Unassembled WGS sequence"/>
</dbReference>
<evidence type="ECO:0000313" key="8">
    <source>
        <dbReference type="Proteomes" id="UP000185221"/>
    </source>
</evidence>
<dbReference type="InterPro" id="IPR026876">
    <property type="entry name" value="Fn3_assoc_repeat"/>
</dbReference>
<dbReference type="InterPro" id="IPR009056">
    <property type="entry name" value="Cyt_c-like_dom"/>
</dbReference>
<keyword evidence="5" id="KW-0812">Transmembrane</keyword>
<dbReference type="SUPFAM" id="SSF52047">
    <property type="entry name" value="RNI-like"/>
    <property type="match status" value="1"/>
</dbReference>
<dbReference type="PANTHER" id="PTHR35889:SF3">
    <property type="entry name" value="F-BOX DOMAIN-CONTAINING PROTEIN"/>
    <property type="match status" value="1"/>
</dbReference>